<dbReference type="Proteomes" id="UP000061468">
    <property type="component" value="Plasmid pAMEDUM8_300"/>
</dbReference>
<gene>
    <name evidence="1" type="ORF">AV942_20435</name>
</gene>
<sequence length="72" mass="8201">MTTLRSKAFNFPATGDFKCELTLIENWDGAYIVKVHGDERGIHSKNMEKPFTDINKAKSFYDEKDKTLSEAA</sequence>
<keyword evidence="1" id="KW-0614">Plasmid</keyword>
<protein>
    <submittedName>
        <fullName evidence="1">Uncharacterized protein</fullName>
    </submittedName>
</protein>
<reference evidence="1 2" key="1">
    <citation type="submission" date="2015-12" db="EMBL/GenBank/DDBJ databases">
        <title>Intraspecies pangenome expansion in the marine bacterium Alteromonas.</title>
        <authorList>
            <person name="Lopez-Perez M."/>
            <person name="Rodriguez-Valera F."/>
        </authorList>
    </citation>
    <scope>NUCLEOTIDE SEQUENCE [LARGE SCALE GENOMIC DNA]</scope>
    <source>
        <strain evidence="1 2">UM8</strain>
        <plasmid evidence="1 2">pAMEDUM8_300</plasmid>
    </source>
</reference>
<evidence type="ECO:0000313" key="2">
    <source>
        <dbReference type="Proteomes" id="UP000061468"/>
    </source>
</evidence>
<organism evidence="1 2">
    <name type="scientific">Alteromonas mediterranea</name>
    <dbReference type="NCBI Taxonomy" id="314275"/>
    <lineage>
        <taxon>Bacteria</taxon>
        <taxon>Pseudomonadati</taxon>
        <taxon>Pseudomonadota</taxon>
        <taxon>Gammaproteobacteria</taxon>
        <taxon>Alteromonadales</taxon>
        <taxon>Alteromonadaceae</taxon>
        <taxon>Alteromonas/Salinimonas group</taxon>
        <taxon>Alteromonas</taxon>
    </lineage>
</organism>
<geneLocation type="plasmid" evidence="1 2">
    <name>pAMEDUM8_300</name>
</geneLocation>
<evidence type="ECO:0000313" key="1">
    <source>
        <dbReference type="EMBL" id="AMJ80754.1"/>
    </source>
</evidence>
<name>A0AAC9AEN9_9ALTE</name>
<dbReference type="AlphaFoldDB" id="A0AAC9AEN9"/>
<proteinExistence type="predicted"/>
<dbReference type="EMBL" id="CP013929">
    <property type="protein sequence ID" value="AMJ80754.1"/>
    <property type="molecule type" value="Genomic_DNA"/>
</dbReference>
<dbReference type="RefSeq" id="WP_015068570.1">
    <property type="nucleotide sequence ID" value="NZ_CAKMLI010000007.1"/>
</dbReference>
<accession>A0AAC9AEN9</accession>
<dbReference type="GeneID" id="56269190"/>